<dbReference type="EMBL" id="CP098755">
    <property type="protein sequence ID" value="USG68184.1"/>
    <property type="molecule type" value="Genomic_DNA"/>
</dbReference>
<sequence>METKKGMQSIEGLELLDRIRGICTPFPEVVEKIDGFDHHSFRVSDKPFVILGENEAKAFLSIKSSLQTQELLLHKGGYTKTPYIGRHGWVTVSQSPSPDWHQIIDLIHEAYLRTAPKRLVKVYQEQKR</sequence>
<dbReference type="Gene3D" id="3.90.1150.30">
    <property type="match status" value="1"/>
</dbReference>
<reference evidence="1" key="1">
    <citation type="submission" date="2022-06" db="EMBL/GenBank/DDBJ databases">
        <title>Genome sequencing of Brevibacillus sp. BB3-R1.</title>
        <authorList>
            <person name="Heo J."/>
            <person name="Lee D."/>
            <person name="Won M."/>
            <person name="Han B.-H."/>
            <person name="Hong S.-B."/>
            <person name="Kwon S.-W."/>
        </authorList>
    </citation>
    <scope>NUCLEOTIDE SEQUENCE</scope>
    <source>
        <strain evidence="1">BB3-R1</strain>
    </source>
</reference>
<dbReference type="GO" id="GO:0003677">
    <property type="term" value="F:DNA binding"/>
    <property type="evidence" value="ECO:0007669"/>
    <property type="project" value="UniProtKB-KW"/>
</dbReference>
<dbReference type="SUPFAM" id="SSF142906">
    <property type="entry name" value="YjbR-like"/>
    <property type="match status" value="1"/>
</dbReference>
<keyword evidence="2" id="KW-1185">Reference proteome</keyword>
<dbReference type="RefSeq" id="WP_251875615.1">
    <property type="nucleotide sequence ID" value="NZ_CP098755.1"/>
</dbReference>
<accession>A0ABY4WMV2</accession>
<dbReference type="InterPro" id="IPR038056">
    <property type="entry name" value="YjbR-like_sf"/>
</dbReference>
<evidence type="ECO:0000313" key="1">
    <source>
        <dbReference type="EMBL" id="USG68184.1"/>
    </source>
</evidence>
<keyword evidence="1" id="KW-0238">DNA-binding</keyword>
<dbReference type="Proteomes" id="UP001056500">
    <property type="component" value="Chromosome"/>
</dbReference>
<dbReference type="Pfam" id="PF04237">
    <property type="entry name" value="YjbR"/>
    <property type="match status" value="1"/>
</dbReference>
<proteinExistence type="predicted"/>
<organism evidence="1 2">
    <name type="scientific">Brevibacillus ruminantium</name>
    <dbReference type="NCBI Taxonomy" id="2950604"/>
    <lineage>
        <taxon>Bacteria</taxon>
        <taxon>Bacillati</taxon>
        <taxon>Bacillota</taxon>
        <taxon>Bacilli</taxon>
        <taxon>Bacillales</taxon>
        <taxon>Paenibacillaceae</taxon>
        <taxon>Brevibacillus</taxon>
    </lineage>
</organism>
<name>A0ABY4WMV2_9BACL</name>
<evidence type="ECO:0000313" key="2">
    <source>
        <dbReference type="Proteomes" id="UP001056500"/>
    </source>
</evidence>
<protein>
    <submittedName>
        <fullName evidence="1">MmcQ/YjbR family DNA-binding protein</fullName>
    </submittedName>
</protein>
<dbReference type="InterPro" id="IPR058532">
    <property type="entry name" value="YjbR/MT2646/Rv2570-like"/>
</dbReference>
<gene>
    <name evidence="1" type="ORF">NDK47_13250</name>
</gene>